<keyword evidence="2" id="KW-0963">Cytoplasm</keyword>
<evidence type="ECO:0000256" key="3">
    <source>
        <dbReference type="ARBA" id="ARBA00022555"/>
    </source>
</evidence>
<evidence type="ECO:0000313" key="15">
    <source>
        <dbReference type="EMBL" id="QGR18578.1"/>
    </source>
</evidence>
<keyword evidence="6" id="KW-0949">S-adenosyl-L-methionine</keyword>
<keyword evidence="4 15" id="KW-0489">Methyltransferase</keyword>
<dbReference type="OrthoDB" id="7080at2157"/>
<evidence type="ECO:0000256" key="6">
    <source>
        <dbReference type="ARBA" id="ARBA00022691"/>
    </source>
</evidence>
<dbReference type="CDD" id="cd02440">
    <property type="entry name" value="AdoMet_MTases"/>
    <property type="match status" value="1"/>
</dbReference>
<accession>A0A650CLF6</accession>
<dbReference type="AlphaFoldDB" id="A0A650CLF6"/>
<gene>
    <name evidence="15" type="ORF">D1868_00245</name>
</gene>
<dbReference type="GO" id="GO:0000049">
    <property type="term" value="F:tRNA binding"/>
    <property type="evidence" value="ECO:0007669"/>
    <property type="project" value="UniProtKB-KW"/>
</dbReference>
<dbReference type="GeneID" id="42797459"/>
<evidence type="ECO:0000256" key="4">
    <source>
        <dbReference type="ARBA" id="ARBA00022603"/>
    </source>
</evidence>
<evidence type="ECO:0000256" key="13">
    <source>
        <dbReference type="ARBA" id="ARBA00082665"/>
    </source>
</evidence>
<protein>
    <recommendedName>
        <fullName evidence="12">tRNA (guanine(10)-N(2))-dimethyltransferase</fullName>
        <ecNumber evidence="12">2.1.1.213</ecNumber>
    </recommendedName>
    <alternativeName>
        <fullName evidence="13">tRNA:G10 dimethyltransferase</fullName>
    </alternativeName>
</protein>
<comment type="subcellular location">
    <subcellularLocation>
        <location evidence="1">Cytoplasm</location>
    </subcellularLocation>
</comment>
<sequence length="303" mass="34468">MNYAYLNLDNIFLSLDELRSIIHGSEKEYYYGVALYEGDQRVAYKSGAIKKTGKVLAISTDVKDVVETLRGRCYSVDIDVPMREYKNYAKTVYGEVVSSIKTSKKCEKLDLIVTEGIIIAGERKAEKHTESILSHSKRPYSQSGTLNPEIGRIMVNLSESLREVYDPFVGTGTILIESRWLGLRCIGSDIDLDMIAKSLANLRHFNYECEVFQADAKNLPVRKVEAIVTDPPYGRSFSPKGLKELYREFFYQASEIVDGKLVFTTDFKFDWRDDLKSAGFKGVKIHTIYEHKSLSRAIYVVTK</sequence>
<dbReference type="EMBL" id="CP045483">
    <property type="protein sequence ID" value="QGR18578.1"/>
    <property type="molecule type" value="Genomic_DNA"/>
</dbReference>
<feature type="domain" description="Ribosomal RNA large subunit methyltransferase K/L-like methyltransferase" evidence="14">
    <location>
        <begin position="137"/>
        <end position="266"/>
    </location>
</feature>
<keyword evidence="16" id="KW-1185">Reference proteome</keyword>
<comment type="catalytic activity">
    <reaction evidence="9">
        <text>guanosine(10) in tRNA + 2 S-adenosyl-L-methionine = N(2)-dimethylguanosine(10) in tRNA + 2 S-adenosyl-L-homocysteine + 2 H(+)</text>
        <dbReference type="Rhea" id="RHEA:43124"/>
        <dbReference type="Rhea" id="RHEA-COMP:10355"/>
        <dbReference type="Rhea" id="RHEA-COMP:10358"/>
        <dbReference type="ChEBI" id="CHEBI:15378"/>
        <dbReference type="ChEBI" id="CHEBI:57856"/>
        <dbReference type="ChEBI" id="CHEBI:59789"/>
        <dbReference type="ChEBI" id="CHEBI:74269"/>
        <dbReference type="ChEBI" id="CHEBI:74513"/>
        <dbReference type="EC" id="2.1.1.213"/>
    </reaction>
</comment>
<evidence type="ECO:0000256" key="11">
    <source>
        <dbReference type="ARBA" id="ARBA00061338"/>
    </source>
</evidence>
<evidence type="ECO:0000256" key="2">
    <source>
        <dbReference type="ARBA" id="ARBA00022490"/>
    </source>
</evidence>
<keyword evidence="8" id="KW-0694">RNA-binding</keyword>
<proteinExistence type="inferred from homology"/>
<evidence type="ECO:0000256" key="1">
    <source>
        <dbReference type="ARBA" id="ARBA00004496"/>
    </source>
</evidence>
<dbReference type="PANTHER" id="PTHR14911:SF13">
    <property type="entry name" value="TRNA (GUANINE(6)-N2)-METHYLTRANSFERASE THUMP3"/>
    <property type="match status" value="1"/>
</dbReference>
<evidence type="ECO:0000313" key="16">
    <source>
        <dbReference type="Proteomes" id="UP000423396"/>
    </source>
</evidence>
<name>A0A650CLF6_9CREN</name>
<dbReference type="GO" id="GO:0160101">
    <property type="term" value="F:tRNA (guanine(10)-N2)-dimethyltransferase activity"/>
    <property type="evidence" value="ECO:0007669"/>
    <property type="project" value="UniProtKB-EC"/>
</dbReference>
<dbReference type="Gene3D" id="3.40.50.150">
    <property type="entry name" value="Vaccinia Virus protein VP39"/>
    <property type="match status" value="1"/>
</dbReference>
<evidence type="ECO:0000256" key="5">
    <source>
        <dbReference type="ARBA" id="ARBA00022679"/>
    </source>
</evidence>
<dbReference type="PROSITE" id="PS00092">
    <property type="entry name" value="N6_MTASE"/>
    <property type="match status" value="1"/>
</dbReference>
<dbReference type="InterPro" id="IPR029063">
    <property type="entry name" value="SAM-dependent_MTases_sf"/>
</dbReference>
<dbReference type="Pfam" id="PF01170">
    <property type="entry name" value="UPF0020"/>
    <property type="match status" value="1"/>
</dbReference>
<dbReference type="PANTHER" id="PTHR14911">
    <property type="entry name" value="THUMP DOMAIN-CONTAINING"/>
    <property type="match status" value="1"/>
</dbReference>
<dbReference type="KEGG" id="sazo:D1868_00245"/>
<dbReference type="SUPFAM" id="SSF53335">
    <property type="entry name" value="S-adenosyl-L-methionine-dependent methyltransferases"/>
    <property type="match status" value="1"/>
</dbReference>
<dbReference type="InterPro" id="IPR000241">
    <property type="entry name" value="RlmKL-like_Mtase"/>
</dbReference>
<keyword evidence="3" id="KW-0820">tRNA-binding</keyword>
<evidence type="ECO:0000256" key="12">
    <source>
        <dbReference type="ARBA" id="ARBA00066936"/>
    </source>
</evidence>
<keyword evidence="5 15" id="KW-0808">Transferase</keyword>
<evidence type="ECO:0000256" key="10">
    <source>
        <dbReference type="ARBA" id="ARBA00054380"/>
    </source>
</evidence>
<evidence type="ECO:0000259" key="14">
    <source>
        <dbReference type="Pfam" id="PF01170"/>
    </source>
</evidence>
<evidence type="ECO:0000256" key="8">
    <source>
        <dbReference type="ARBA" id="ARBA00022884"/>
    </source>
</evidence>
<comment type="function">
    <text evidence="10">Catalyzes the adenosylmethionine-dependent methylation of the exocyclic amino group (N(2)) of guanosine at position 10 of various tRNAs. Acts via a two-step process that leads to the formation of either N(2)-monomethyl (m(2)G) or N(2)-dimethylguanosine (m(2)(2)G).</text>
</comment>
<dbReference type="Proteomes" id="UP000423396">
    <property type="component" value="Chromosome"/>
</dbReference>
<evidence type="ECO:0000256" key="9">
    <source>
        <dbReference type="ARBA" id="ARBA00051883"/>
    </source>
</evidence>
<reference evidence="15 16" key="1">
    <citation type="submission" date="2019-10" db="EMBL/GenBank/DDBJ databases">
        <title>Genome Sequences from Six Type Strain Members of the Archaeal Family Sulfolobaceae: Acidianus ambivalens, Acidianus infernus, Metallosphaera prunae, Stygiolobus azoricus, Sulfolobus metallicus, and Sulfurisphaera ohwakuensis.</title>
        <authorList>
            <person name="Counts J.A."/>
            <person name="Kelly R.M."/>
        </authorList>
    </citation>
    <scope>NUCLEOTIDE SEQUENCE [LARGE SCALE GENOMIC DNA]</scope>
    <source>
        <strain evidence="15 16">FC6</strain>
    </source>
</reference>
<dbReference type="InterPro" id="IPR002052">
    <property type="entry name" value="DNA_methylase_N6_adenine_CS"/>
</dbReference>
<comment type="similarity">
    <text evidence="11">Belongs to the methyltransferase superfamily. Trm-G10 family.</text>
</comment>
<organism evidence="15 16">
    <name type="scientific">Stygiolobus azoricus</name>
    <dbReference type="NCBI Taxonomy" id="41675"/>
    <lineage>
        <taxon>Archaea</taxon>
        <taxon>Thermoproteota</taxon>
        <taxon>Thermoprotei</taxon>
        <taxon>Sulfolobales</taxon>
        <taxon>Sulfolobaceae</taxon>
        <taxon>Stygiolobus</taxon>
    </lineage>
</organism>
<evidence type="ECO:0000256" key="7">
    <source>
        <dbReference type="ARBA" id="ARBA00022694"/>
    </source>
</evidence>
<dbReference type="EC" id="2.1.1.213" evidence="12"/>
<dbReference type="RefSeq" id="WP_156004761.1">
    <property type="nucleotide sequence ID" value="NZ_CP045483.1"/>
</dbReference>
<dbReference type="GO" id="GO:0030488">
    <property type="term" value="P:tRNA methylation"/>
    <property type="evidence" value="ECO:0007669"/>
    <property type="project" value="TreeGrafter"/>
</dbReference>
<dbReference type="FunFam" id="3.40.50.150:FF:000251">
    <property type="entry name" value="Putative RNA methylase"/>
    <property type="match status" value="1"/>
</dbReference>
<keyword evidence="7" id="KW-0819">tRNA processing</keyword>
<dbReference type="GO" id="GO:0005737">
    <property type="term" value="C:cytoplasm"/>
    <property type="evidence" value="ECO:0007669"/>
    <property type="project" value="UniProtKB-SubCell"/>
</dbReference>